<reference evidence="1" key="1">
    <citation type="submission" date="2017-10" db="EMBL/GenBank/DDBJ databases">
        <title>Genome sequence of cellulolytic Lachnospiraceae bacterium XHS1971 isolated from hotspring sediment.</title>
        <authorList>
            <person name="Vasudevan G."/>
            <person name="Joshi A.J."/>
            <person name="Hivarkar S."/>
            <person name="Lanjekar V.B."/>
            <person name="Dhakephalkar P.K."/>
            <person name="Dagar S."/>
        </authorList>
    </citation>
    <scope>NUCLEOTIDE SEQUENCE</scope>
    <source>
        <strain evidence="1">XHS1971</strain>
    </source>
</reference>
<comment type="caution">
    <text evidence="1">The sequence shown here is derived from an EMBL/GenBank/DDBJ whole genome shotgun (WGS) entry which is preliminary data.</text>
</comment>
<name>A0AC61D9W9_9FIRM</name>
<organism evidence="1 2">
    <name type="scientific">Sporanaerobium hydrogeniformans</name>
    <dbReference type="NCBI Taxonomy" id="3072179"/>
    <lineage>
        <taxon>Bacteria</taxon>
        <taxon>Bacillati</taxon>
        <taxon>Bacillota</taxon>
        <taxon>Clostridia</taxon>
        <taxon>Lachnospirales</taxon>
        <taxon>Lachnospiraceae</taxon>
        <taxon>Sporanaerobium</taxon>
    </lineage>
</organism>
<dbReference type="EMBL" id="PEDL01000014">
    <property type="protein sequence ID" value="PHV70096.1"/>
    <property type="molecule type" value="Genomic_DNA"/>
</dbReference>
<proteinExistence type="predicted"/>
<accession>A0AC61D9W9</accession>
<dbReference type="Proteomes" id="UP000224460">
    <property type="component" value="Unassembled WGS sequence"/>
</dbReference>
<evidence type="ECO:0000313" key="1">
    <source>
        <dbReference type="EMBL" id="PHV70096.1"/>
    </source>
</evidence>
<sequence>MIRRRIMSKKENKNAMPPKGWDAVTKFFDAVHWLFMSFCKCCFILMVALTSYVVFNRYIIKNPLTWGEPVVLMCMVYMSLISAALAIRKDTHIRMTVIDFVVPRRVSDVLKGCAHIGITFFSWFMIIYGFEFCKIAAKSTMTGVGIKNIWLYLSVPIAGVALALMESERLLNFIKRRLYPEWAKAQNAALEGLSVQEQKIVEALEGEGI</sequence>
<keyword evidence="2" id="KW-1185">Reference proteome</keyword>
<evidence type="ECO:0000313" key="2">
    <source>
        <dbReference type="Proteomes" id="UP000224460"/>
    </source>
</evidence>
<protein>
    <submittedName>
        <fullName evidence="1">Uncharacterized protein</fullName>
    </submittedName>
</protein>
<gene>
    <name evidence="1" type="ORF">CS063_12385</name>
</gene>